<keyword evidence="5" id="KW-1185">Reference proteome</keyword>
<evidence type="ECO:0000256" key="1">
    <source>
        <dbReference type="ARBA" id="ARBA00010884"/>
    </source>
</evidence>
<feature type="active site" description="Charge relay system" evidence="2">
    <location>
        <position position="354"/>
    </location>
</feature>
<feature type="domain" description="AB hydrolase-1" evidence="3">
    <location>
        <begin position="127"/>
        <end position="358"/>
    </location>
</feature>
<dbReference type="EMBL" id="KN818225">
    <property type="protein sequence ID" value="KIL69730.1"/>
    <property type="molecule type" value="Genomic_DNA"/>
</dbReference>
<dbReference type="HOGENOM" id="CLU_032487_1_1_1"/>
<dbReference type="PANTHER" id="PTHR10794:SF63">
    <property type="entry name" value="ALPHA_BETA HYDROLASE 1, ISOFORM A"/>
    <property type="match status" value="1"/>
</dbReference>
<evidence type="ECO:0000259" key="3">
    <source>
        <dbReference type="Pfam" id="PF00561"/>
    </source>
</evidence>
<accession>A0A0C2T1P5</accession>
<name>A0A0C2T1P5_AMAMK</name>
<evidence type="ECO:0000256" key="2">
    <source>
        <dbReference type="PIRSR" id="PIRSR005211-1"/>
    </source>
</evidence>
<dbReference type="GO" id="GO:0051792">
    <property type="term" value="P:medium-chain fatty acid biosynthetic process"/>
    <property type="evidence" value="ECO:0007669"/>
    <property type="project" value="TreeGrafter"/>
</dbReference>
<dbReference type="GO" id="GO:0047372">
    <property type="term" value="F:monoacylglycerol lipase activity"/>
    <property type="evidence" value="ECO:0007669"/>
    <property type="project" value="TreeGrafter"/>
</dbReference>
<dbReference type="Proteomes" id="UP000054549">
    <property type="component" value="Unassembled WGS sequence"/>
</dbReference>
<evidence type="ECO:0000313" key="4">
    <source>
        <dbReference type="EMBL" id="KIL69730.1"/>
    </source>
</evidence>
<dbReference type="OrthoDB" id="5954035at2759"/>
<comment type="similarity">
    <text evidence="1">Belongs to the AB hydrolase superfamily. AB hydrolase 4 family.</text>
</comment>
<dbReference type="Gene3D" id="3.40.50.1820">
    <property type="entry name" value="alpha/beta hydrolase"/>
    <property type="match status" value="1"/>
</dbReference>
<dbReference type="PANTHER" id="PTHR10794">
    <property type="entry name" value="ABHYDROLASE DOMAIN-CONTAINING PROTEIN"/>
    <property type="match status" value="1"/>
</dbReference>
<reference evidence="4 5" key="1">
    <citation type="submission" date="2014-04" db="EMBL/GenBank/DDBJ databases">
        <title>Evolutionary Origins and Diversification of the Mycorrhizal Mutualists.</title>
        <authorList>
            <consortium name="DOE Joint Genome Institute"/>
            <consortium name="Mycorrhizal Genomics Consortium"/>
            <person name="Kohler A."/>
            <person name="Kuo A."/>
            <person name="Nagy L.G."/>
            <person name="Floudas D."/>
            <person name="Copeland A."/>
            <person name="Barry K.W."/>
            <person name="Cichocki N."/>
            <person name="Veneault-Fourrey C."/>
            <person name="LaButti K."/>
            <person name="Lindquist E.A."/>
            <person name="Lipzen A."/>
            <person name="Lundell T."/>
            <person name="Morin E."/>
            <person name="Murat C."/>
            <person name="Riley R."/>
            <person name="Ohm R."/>
            <person name="Sun H."/>
            <person name="Tunlid A."/>
            <person name="Henrissat B."/>
            <person name="Grigoriev I.V."/>
            <person name="Hibbett D.S."/>
            <person name="Martin F."/>
        </authorList>
    </citation>
    <scope>NUCLEOTIDE SEQUENCE [LARGE SCALE GENOMIC DNA]</scope>
    <source>
        <strain evidence="4 5">Koide BX008</strain>
    </source>
</reference>
<dbReference type="InParanoid" id="A0A0C2T1P5"/>
<proteinExistence type="inferred from homology"/>
<dbReference type="InterPro" id="IPR050960">
    <property type="entry name" value="AB_hydrolase_4_sf"/>
</dbReference>
<dbReference type="Pfam" id="PF00561">
    <property type="entry name" value="Abhydrolase_1"/>
    <property type="match status" value="1"/>
</dbReference>
<dbReference type="STRING" id="946122.A0A0C2T1P5"/>
<protein>
    <recommendedName>
        <fullName evidence="3">AB hydrolase-1 domain-containing protein</fullName>
    </recommendedName>
</protein>
<feature type="active site" description="Charge relay system" evidence="2">
    <location>
        <position position="213"/>
    </location>
</feature>
<dbReference type="InterPro" id="IPR012020">
    <property type="entry name" value="ABHD4"/>
</dbReference>
<dbReference type="GO" id="GO:0008126">
    <property type="term" value="F:acetylesterase activity"/>
    <property type="evidence" value="ECO:0007669"/>
    <property type="project" value="TreeGrafter"/>
</dbReference>
<dbReference type="PIRSF" id="PIRSF005211">
    <property type="entry name" value="Ab_hydro_YheT"/>
    <property type="match status" value="1"/>
</dbReference>
<dbReference type="InterPro" id="IPR029058">
    <property type="entry name" value="AB_hydrolase_fold"/>
</dbReference>
<sequence length="461" mass="50787">MSALVSAAVLSAFFIIAYSYMSTTTSIIRSAPKTVSLTVRKRGSNKQTEQASLLDLLRTRCPSIFSDFKPAWWLLNGHLQTLYCVLGDFSRIDHVTYRRKYLRLPDGGTLGLDFTPTDSLGLSDDTPIIVVTHGLTGGSYEAYVRAPLSKACAPVADGGLGYRAVVVNFRGCAGVPTTSTQLYSAGHTDDLRQALIYISHIYPKAPLLGIGFSLGANVITRYVAEEGIKSRLRSCCALGCPWDLAQNNISIKSTFMGRRIYSRGMGTNLSNLVKKNYKALTVDPDHPVAKAAEAVLDLKNPTLDVFDEYFTCKAGGSSPPFPFATANDYYQWASSHDVVNNIRVPYLAINADDDPIVQRVPLDDIQNDYIVMGLTRGGGHLGWFQSKSALSLERWTTKPVLEWFKLMGEDVLHEPTPASTIIIDQEGFLREEERPHLGCRELEDEVLVDWTTNEAGMLQGL</sequence>
<gene>
    <name evidence="4" type="ORF">M378DRAFT_156964</name>
</gene>
<dbReference type="AlphaFoldDB" id="A0A0C2T1P5"/>
<dbReference type="SUPFAM" id="SSF53474">
    <property type="entry name" value="alpha/beta-Hydrolases"/>
    <property type="match status" value="1"/>
</dbReference>
<feature type="active site" description="Charge relay system" evidence="2">
    <location>
        <position position="380"/>
    </location>
</feature>
<dbReference type="GO" id="GO:0051793">
    <property type="term" value="P:medium-chain fatty acid catabolic process"/>
    <property type="evidence" value="ECO:0007669"/>
    <property type="project" value="TreeGrafter"/>
</dbReference>
<dbReference type="InterPro" id="IPR000073">
    <property type="entry name" value="AB_hydrolase_1"/>
</dbReference>
<organism evidence="4 5">
    <name type="scientific">Amanita muscaria (strain Koide BX008)</name>
    <dbReference type="NCBI Taxonomy" id="946122"/>
    <lineage>
        <taxon>Eukaryota</taxon>
        <taxon>Fungi</taxon>
        <taxon>Dikarya</taxon>
        <taxon>Basidiomycota</taxon>
        <taxon>Agaricomycotina</taxon>
        <taxon>Agaricomycetes</taxon>
        <taxon>Agaricomycetidae</taxon>
        <taxon>Agaricales</taxon>
        <taxon>Pluteineae</taxon>
        <taxon>Amanitaceae</taxon>
        <taxon>Amanita</taxon>
    </lineage>
</organism>
<evidence type="ECO:0000313" key="5">
    <source>
        <dbReference type="Proteomes" id="UP000054549"/>
    </source>
</evidence>